<dbReference type="Proteomes" id="UP000054558">
    <property type="component" value="Unassembled WGS sequence"/>
</dbReference>
<sequence length="88" mass="10209">MQSRRQSLRPFRPSYFQRVFFPSQISPNFDNVESSFQPTFVPFQSFPTFDSSTAFSSKSRWTFSFEHPDRLHFHGPTTRPSGTVTGPV</sequence>
<proteinExistence type="predicted"/>
<name>A0A1Y1ICX4_KLENI</name>
<dbReference type="AlphaFoldDB" id="A0A1Y1ICX4"/>
<protein>
    <submittedName>
        <fullName evidence="1">Uncharacterized protein</fullName>
    </submittedName>
</protein>
<reference evidence="1 2" key="1">
    <citation type="journal article" date="2014" name="Nat. Commun.">
        <title>Klebsormidium flaccidum genome reveals primary factors for plant terrestrial adaptation.</title>
        <authorList>
            <person name="Hori K."/>
            <person name="Maruyama F."/>
            <person name="Fujisawa T."/>
            <person name="Togashi T."/>
            <person name="Yamamoto N."/>
            <person name="Seo M."/>
            <person name="Sato S."/>
            <person name="Yamada T."/>
            <person name="Mori H."/>
            <person name="Tajima N."/>
            <person name="Moriyama T."/>
            <person name="Ikeuchi M."/>
            <person name="Watanabe M."/>
            <person name="Wada H."/>
            <person name="Kobayashi K."/>
            <person name="Saito M."/>
            <person name="Masuda T."/>
            <person name="Sasaki-Sekimoto Y."/>
            <person name="Mashiguchi K."/>
            <person name="Awai K."/>
            <person name="Shimojima M."/>
            <person name="Masuda S."/>
            <person name="Iwai M."/>
            <person name="Nobusawa T."/>
            <person name="Narise T."/>
            <person name="Kondo S."/>
            <person name="Saito H."/>
            <person name="Sato R."/>
            <person name="Murakawa M."/>
            <person name="Ihara Y."/>
            <person name="Oshima-Yamada Y."/>
            <person name="Ohtaka K."/>
            <person name="Satoh M."/>
            <person name="Sonobe K."/>
            <person name="Ishii M."/>
            <person name="Ohtani R."/>
            <person name="Kanamori-Sato M."/>
            <person name="Honoki R."/>
            <person name="Miyazaki D."/>
            <person name="Mochizuki H."/>
            <person name="Umetsu J."/>
            <person name="Higashi K."/>
            <person name="Shibata D."/>
            <person name="Kamiya Y."/>
            <person name="Sato N."/>
            <person name="Nakamura Y."/>
            <person name="Tabata S."/>
            <person name="Ida S."/>
            <person name="Kurokawa K."/>
            <person name="Ohta H."/>
        </authorList>
    </citation>
    <scope>NUCLEOTIDE SEQUENCE [LARGE SCALE GENOMIC DNA]</scope>
    <source>
        <strain evidence="1 2">NIES-2285</strain>
    </source>
</reference>
<organism evidence="1 2">
    <name type="scientific">Klebsormidium nitens</name>
    <name type="common">Green alga</name>
    <name type="synonym">Ulothrix nitens</name>
    <dbReference type="NCBI Taxonomy" id="105231"/>
    <lineage>
        <taxon>Eukaryota</taxon>
        <taxon>Viridiplantae</taxon>
        <taxon>Streptophyta</taxon>
        <taxon>Klebsormidiophyceae</taxon>
        <taxon>Klebsormidiales</taxon>
        <taxon>Klebsormidiaceae</taxon>
        <taxon>Klebsormidium</taxon>
    </lineage>
</organism>
<gene>
    <name evidence="1" type="ORF">KFL_004600160</name>
</gene>
<dbReference type="EMBL" id="DF237409">
    <property type="protein sequence ID" value="GAQ88805.1"/>
    <property type="molecule type" value="Genomic_DNA"/>
</dbReference>
<evidence type="ECO:0000313" key="2">
    <source>
        <dbReference type="Proteomes" id="UP000054558"/>
    </source>
</evidence>
<keyword evidence="2" id="KW-1185">Reference proteome</keyword>
<evidence type="ECO:0000313" key="1">
    <source>
        <dbReference type="EMBL" id="GAQ88805.1"/>
    </source>
</evidence>
<accession>A0A1Y1ICX4</accession>